<reference evidence="2" key="1">
    <citation type="journal article" date="2019" name="Int. J. Syst. Evol. Microbiol.">
        <title>The Global Catalogue of Microorganisms (GCM) 10K type strain sequencing project: providing services to taxonomists for standard genome sequencing and annotation.</title>
        <authorList>
            <consortium name="The Broad Institute Genomics Platform"/>
            <consortium name="The Broad Institute Genome Sequencing Center for Infectious Disease"/>
            <person name="Wu L."/>
            <person name="Ma J."/>
        </authorList>
    </citation>
    <scope>NUCLEOTIDE SEQUENCE [LARGE SCALE GENOMIC DNA]</scope>
    <source>
        <strain evidence="2">JCM 18053</strain>
    </source>
</reference>
<keyword evidence="2" id="KW-1185">Reference proteome</keyword>
<dbReference type="RefSeq" id="WP_345736196.1">
    <property type="nucleotide sequence ID" value="NZ_BAABIA010000003.1"/>
</dbReference>
<gene>
    <name evidence="1" type="ORF">GCM10023213_19680</name>
</gene>
<protein>
    <submittedName>
        <fullName evidence="1">Uncharacterized protein</fullName>
    </submittedName>
</protein>
<evidence type="ECO:0000313" key="2">
    <source>
        <dbReference type="Proteomes" id="UP001499852"/>
    </source>
</evidence>
<proteinExistence type="predicted"/>
<evidence type="ECO:0000313" key="1">
    <source>
        <dbReference type="EMBL" id="GAA5139267.1"/>
    </source>
</evidence>
<sequence>MNAPLYPRRIIREVIMDWLVAMKLVKGPRALLERMADDLLSEMGLTSVFELVLTERAVQGAKGFDAAHDDRHVNGELNLASLEYARAALEQEHLGNAGDPSSWWPFEAKAWKPRKTPLGNLIVSLAFQIAEAERIERAAKAPPLLGELALWRPSCPDCGSQNLEDLRWEKQGLPDVTKGCNDCNWIETPESMQVKISMNQGGTERP</sequence>
<dbReference type="Proteomes" id="UP001499852">
    <property type="component" value="Unassembled WGS sequence"/>
</dbReference>
<accession>A0ABP9P2E6</accession>
<comment type="caution">
    <text evidence="1">The sequence shown here is derived from an EMBL/GenBank/DDBJ whole genome shotgun (WGS) entry which is preliminary data.</text>
</comment>
<name>A0ABP9P2E6_9BACT</name>
<organism evidence="1 2">
    <name type="scientific">Prosthecobacter algae</name>
    <dbReference type="NCBI Taxonomy" id="1144682"/>
    <lineage>
        <taxon>Bacteria</taxon>
        <taxon>Pseudomonadati</taxon>
        <taxon>Verrucomicrobiota</taxon>
        <taxon>Verrucomicrobiia</taxon>
        <taxon>Verrucomicrobiales</taxon>
        <taxon>Verrucomicrobiaceae</taxon>
        <taxon>Prosthecobacter</taxon>
    </lineage>
</organism>
<dbReference type="EMBL" id="BAABIA010000003">
    <property type="protein sequence ID" value="GAA5139267.1"/>
    <property type="molecule type" value="Genomic_DNA"/>
</dbReference>